<accession>A0A9X1JN22</accession>
<keyword evidence="2" id="KW-1185">Reference proteome</keyword>
<protein>
    <submittedName>
        <fullName evidence="1">Uncharacterized protein</fullName>
    </submittedName>
</protein>
<organism evidence="1 2">
    <name type="scientific">Erythrobacter crassostreae</name>
    <dbReference type="NCBI Taxonomy" id="2828328"/>
    <lineage>
        <taxon>Bacteria</taxon>
        <taxon>Pseudomonadati</taxon>
        <taxon>Pseudomonadota</taxon>
        <taxon>Alphaproteobacteria</taxon>
        <taxon>Sphingomonadales</taxon>
        <taxon>Erythrobacteraceae</taxon>
        <taxon>Erythrobacter/Porphyrobacter group</taxon>
        <taxon>Erythrobacter</taxon>
    </lineage>
</organism>
<gene>
    <name evidence="1" type="ORF">KCG46_00440</name>
</gene>
<name>A0A9X1JN22_9SPHN</name>
<dbReference type="AlphaFoldDB" id="A0A9X1JN22"/>
<evidence type="ECO:0000313" key="1">
    <source>
        <dbReference type="EMBL" id="MBV7258037.1"/>
    </source>
</evidence>
<dbReference type="EMBL" id="JAGSPC010000001">
    <property type="protein sequence ID" value="MBV7258037.1"/>
    <property type="molecule type" value="Genomic_DNA"/>
</dbReference>
<evidence type="ECO:0000313" key="2">
    <source>
        <dbReference type="Proteomes" id="UP001138681"/>
    </source>
</evidence>
<proteinExistence type="predicted"/>
<sequence length="105" mass="10803">MKSADGETSIGVSASGTGEMAGTLVFQQVAYEVKGEWAAAGSVPGRDYSAFYLGGGNSKSAPEFIAAAGTMKGSGSSPESITLNLIRTDSHTGYQYGWDGELQPE</sequence>
<comment type="caution">
    <text evidence="1">The sequence shown here is derived from an EMBL/GenBank/DDBJ whole genome shotgun (WGS) entry which is preliminary data.</text>
</comment>
<reference evidence="1" key="1">
    <citation type="submission" date="2021-04" db="EMBL/GenBank/DDBJ databases">
        <authorList>
            <person name="Pira H."/>
            <person name="Risdian C."/>
            <person name="Wink J."/>
        </authorList>
    </citation>
    <scope>NUCLEOTIDE SEQUENCE</scope>
    <source>
        <strain evidence="1">WH158</strain>
    </source>
</reference>
<dbReference type="Proteomes" id="UP001138681">
    <property type="component" value="Unassembled WGS sequence"/>
</dbReference>
<dbReference type="RefSeq" id="WP_218403413.1">
    <property type="nucleotide sequence ID" value="NZ_JAGSPC010000001.1"/>
</dbReference>